<sequence length="106" mass="11517">SETRGYATGTLATNISDKTSDSDVRQELSSQYPASPVRTENSPQENDKDSELLEVEVSASSSDIKKTLPEFEVSNTSTLSNLDTVPEEETESRVSNSSTEIQANNN</sequence>
<comment type="caution">
    <text evidence="2">The sequence shown here is derived from an EMBL/GenBank/DDBJ whole genome shotgun (WGS) entry which is preliminary data.</text>
</comment>
<dbReference type="Proteomes" id="UP000789342">
    <property type="component" value="Unassembled WGS sequence"/>
</dbReference>
<accession>A0A9N9CJY7</accession>
<keyword evidence="3" id="KW-1185">Reference proteome</keyword>
<dbReference type="EMBL" id="CAJVPV010006206">
    <property type="protein sequence ID" value="CAG8601635.1"/>
    <property type="molecule type" value="Genomic_DNA"/>
</dbReference>
<evidence type="ECO:0000256" key="1">
    <source>
        <dbReference type="SAM" id="MobiDB-lite"/>
    </source>
</evidence>
<proteinExistence type="predicted"/>
<feature type="non-terminal residue" evidence="2">
    <location>
        <position position="106"/>
    </location>
</feature>
<dbReference type="OrthoDB" id="10597426at2759"/>
<feature type="region of interest" description="Disordered" evidence="1">
    <location>
        <begin position="1"/>
        <end position="62"/>
    </location>
</feature>
<feature type="compositionally biased region" description="Polar residues" evidence="1">
    <location>
        <begin position="27"/>
        <end position="44"/>
    </location>
</feature>
<feature type="region of interest" description="Disordered" evidence="1">
    <location>
        <begin position="77"/>
        <end position="106"/>
    </location>
</feature>
<protein>
    <submittedName>
        <fullName evidence="2">4347_t:CDS:1</fullName>
    </submittedName>
</protein>
<dbReference type="AlphaFoldDB" id="A0A9N9CJY7"/>
<name>A0A9N9CJY7_9GLOM</name>
<feature type="compositionally biased region" description="Polar residues" evidence="1">
    <location>
        <begin position="93"/>
        <end position="106"/>
    </location>
</feature>
<gene>
    <name evidence="2" type="ORF">AMORRO_LOCUS7808</name>
</gene>
<evidence type="ECO:0000313" key="3">
    <source>
        <dbReference type="Proteomes" id="UP000789342"/>
    </source>
</evidence>
<evidence type="ECO:0000313" key="2">
    <source>
        <dbReference type="EMBL" id="CAG8601635.1"/>
    </source>
</evidence>
<organism evidence="2 3">
    <name type="scientific">Acaulospora morrowiae</name>
    <dbReference type="NCBI Taxonomy" id="94023"/>
    <lineage>
        <taxon>Eukaryota</taxon>
        <taxon>Fungi</taxon>
        <taxon>Fungi incertae sedis</taxon>
        <taxon>Mucoromycota</taxon>
        <taxon>Glomeromycotina</taxon>
        <taxon>Glomeromycetes</taxon>
        <taxon>Diversisporales</taxon>
        <taxon>Acaulosporaceae</taxon>
        <taxon>Acaulospora</taxon>
    </lineage>
</organism>
<reference evidence="2" key="1">
    <citation type="submission" date="2021-06" db="EMBL/GenBank/DDBJ databases">
        <authorList>
            <person name="Kallberg Y."/>
            <person name="Tangrot J."/>
            <person name="Rosling A."/>
        </authorList>
    </citation>
    <scope>NUCLEOTIDE SEQUENCE</scope>
    <source>
        <strain evidence="2">CL551</strain>
    </source>
</reference>